<evidence type="ECO:0000313" key="2">
    <source>
        <dbReference type="WBParaSite" id="jg20919"/>
    </source>
</evidence>
<dbReference type="PANTHER" id="PTHR10974">
    <property type="entry name" value="FI08016P-RELATED"/>
    <property type="match status" value="1"/>
</dbReference>
<dbReference type="PANTHER" id="PTHR10974:SF75">
    <property type="entry name" value="SULFATASE DOMAIN-CONTAINING PROTEIN"/>
    <property type="match status" value="1"/>
</dbReference>
<dbReference type="Proteomes" id="UP000887574">
    <property type="component" value="Unplaced"/>
</dbReference>
<reference evidence="2" key="1">
    <citation type="submission" date="2022-11" db="UniProtKB">
        <authorList>
            <consortium name="WormBaseParasite"/>
        </authorList>
    </citation>
    <scope>IDENTIFICATION</scope>
</reference>
<protein>
    <submittedName>
        <fullName evidence="2">Uncharacterized protein</fullName>
    </submittedName>
</protein>
<keyword evidence="1" id="KW-1185">Reference proteome</keyword>
<dbReference type="InterPro" id="IPR004245">
    <property type="entry name" value="DUF229"/>
</dbReference>
<proteinExistence type="predicted"/>
<organism evidence="1 2">
    <name type="scientific">Ditylenchus dipsaci</name>
    <dbReference type="NCBI Taxonomy" id="166011"/>
    <lineage>
        <taxon>Eukaryota</taxon>
        <taxon>Metazoa</taxon>
        <taxon>Ecdysozoa</taxon>
        <taxon>Nematoda</taxon>
        <taxon>Chromadorea</taxon>
        <taxon>Rhabditida</taxon>
        <taxon>Tylenchina</taxon>
        <taxon>Tylenchomorpha</taxon>
        <taxon>Sphaerularioidea</taxon>
        <taxon>Anguinidae</taxon>
        <taxon>Anguininae</taxon>
        <taxon>Ditylenchus</taxon>
    </lineage>
</organism>
<accession>A0A915DK75</accession>
<dbReference type="GO" id="GO:0005615">
    <property type="term" value="C:extracellular space"/>
    <property type="evidence" value="ECO:0007669"/>
    <property type="project" value="TreeGrafter"/>
</dbReference>
<name>A0A915DK75_9BILA</name>
<evidence type="ECO:0000313" key="1">
    <source>
        <dbReference type="Proteomes" id="UP000887574"/>
    </source>
</evidence>
<dbReference type="AlphaFoldDB" id="A0A915DK75"/>
<sequence>MIAEDWDSTVFTYPNCAGFNYTPADHYMRPFQLRAEKDIEGAGDFIFRNFNNDRCKESYTHLLKYFRQYVDIYDHVQDKFSITWIPASNCLL</sequence>
<dbReference type="Pfam" id="PF02995">
    <property type="entry name" value="DUF229"/>
    <property type="match status" value="1"/>
</dbReference>
<dbReference type="WBParaSite" id="jg20919">
    <property type="protein sequence ID" value="jg20919"/>
    <property type="gene ID" value="jg20919"/>
</dbReference>